<dbReference type="AlphaFoldDB" id="D1AJN4"/>
<dbReference type="SUPFAM" id="SSF55331">
    <property type="entry name" value="Tautomerase/MIF"/>
    <property type="match status" value="1"/>
</dbReference>
<dbReference type="Proteomes" id="UP000000845">
    <property type="component" value="Chromosome"/>
</dbReference>
<accession>D1AJN4</accession>
<keyword evidence="3" id="KW-0002">3D-structure</keyword>
<dbReference type="RefSeq" id="WP_012859541.1">
    <property type="nucleotide sequence ID" value="NC_013517.1"/>
</dbReference>
<proteinExistence type="evidence at protein level"/>
<dbReference type="eggNOG" id="COG1942">
    <property type="taxonomic scope" value="Bacteria"/>
</dbReference>
<name>D1AJN4_SEBTE</name>
<reference evidence="2" key="1">
    <citation type="submission" date="2009-09" db="EMBL/GenBank/DDBJ databases">
        <title>The complete chromosome of Sebaldella termitidis ATCC 33386.</title>
        <authorList>
            <consortium name="US DOE Joint Genome Institute (JGI-PGF)"/>
            <person name="Lucas S."/>
            <person name="Copeland A."/>
            <person name="Lapidus A."/>
            <person name="Glavina del Rio T."/>
            <person name="Dalin E."/>
            <person name="Tice H."/>
            <person name="Bruce D."/>
            <person name="Goodwin L."/>
            <person name="Pitluck S."/>
            <person name="Kyrpides N."/>
            <person name="Mavromatis K."/>
            <person name="Ivanova N."/>
            <person name="Mikhailova N."/>
            <person name="Sims D."/>
            <person name="Meincke L."/>
            <person name="Brettin T."/>
            <person name="Detter J.C."/>
            <person name="Han C."/>
            <person name="Larimer F."/>
            <person name="Land M."/>
            <person name="Hauser L."/>
            <person name="Markowitz V."/>
            <person name="Cheng J.F."/>
            <person name="Hugenholtz P."/>
            <person name="Woyke T."/>
            <person name="Wu D."/>
            <person name="Eisen J.A."/>
        </authorList>
    </citation>
    <scope>NUCLEOTIDE SEQUENCE [LARGE SCALE GENOMIC DNA]</scope>
    <source>
        <strain evidence="2">ATCC 33386 / NCTC 11300</strain>
    </source>
</reference>
<evidence type="ECO:0008006" key="4">
    <source>
        <dbReference type="Google" id="ProtNLM"/>
    </source>
</evidence>
<organism evidence="1 2">
    <name type="scientific">Sebaldella termitidis (strain ATCC 33386 / NCTC 11300)</name>
    <dbReference type="NCBI Taxonomy" id="526218"/>
    <lineage>
        <taxon>Bacteria</taxon>
        <taxon>Fusobacteriati</taxon>
        <taxon>Fusobacteriota</taxon>
        <taxon>Fusobacteriia</taxon>
        <taxon>Fusobacteriales</taxon>
        <taxon>Leptotrichiaceae</taxon>
        <taxon>Sebaldella</taxon>
    </lineage>
</organism>
<dbReference type="STRING" id="526218.Sterm_0053"/>
<dbReference type="EvolutionaryTrace" id="D1AJN4"/>
<dbReference type="InterPro" id="IPR014347">
    <property type="entry name" value="Tautomerase/MIF_sf"/>
</dbReference>
<protein>
    <recommendedName>
        <fullName evidence="4">DUF1904 domain-containing protein</fullName>
    </recommendedName>
</protein>
<dbReference type="Gene3D" id="3.30.429.10">
    <property type="entry name" value="Macrophage Migration Inhibitory Factor"/>
    <property type="match status" value="1"/>
</dbReference>
<gene>
    <name evidence="1" type="ordered locus">Sterm_0053</name>
</gene>
<reference evidence="1 2" key="2">
    <citation type="journal article" date="2010" name="Stand. Genomic Sci.">
        <title>Complete genome sequence of Sebaldella termitidis type strain (NCTC 11300).</title>
        <authorList>
            <person name="Harmon-Smith M."/>
            <person name="Celia L."/>
            <person name="Chertkov O."/>
            <person name="Lapidus A."/>
            <person name="Copeland A."/>
            <person name="Glavina Del Rio T."/>
            <person name="Nolan M."/>
            <person name="Lucas S."/>
            <person name="Tice H."/>
            <person name="Cheng J.F."/>
            <person name="Han C."/>
            <person name="Detter J.C."/>
            <person name="Bruce D."/>
            <person name="Goodwin L."/>
            <person name="Pitluck S."/>
            <person name="Pati A."/>
            <person name="Liolios K."/>
            <person name="Ivanova N."/>
            <person name="Mavromatis K."/>
            <person name="Mikhailova N."/>
            <person name="Chen A."/>
            <person name="Palaniappan K."/>
            <person name="Land M."/>
            <person name="Hauser L."/>
            <person name="Chang Y.J."/>
            <person name="Jeffries C.D."/>
            <person name="Brettin T."/>
            <person name="Goker M."/>
            <person name="Beck B."/>
            <person name="Bristow J."/>
            <person name="Eisen J.A."/>
            <person name="Markowitz V."/>
            <person name="Hugenholtz P."/>
            <person name="Kyrpides N.C."/>
            <person name="Klenk H.P."/>
            <person name="Chen F."/>
        </authorList>
    </citation>
    <scope>NUCLEOTIDE SEQUENCE [LARGE SCALE GENOMIC DNA]</scope>
    <source>
        <strain evidence="2">ATCC 33386 / NCTC 11300</strain>
    </source>
</reference>
<dbReference type="EMBL" id="CP001739">
    <property type="protein sequence ID" value="ACZ06941.1"/>
    <property type="molecule type" value="Genomic_DNA"/>
</dbReference>
<evidence type="ECO:0007829" key="3">
    <source>
        <dbReference type="PDB" id="4M1A"/>
    </source>
</evidence>
<dbReference type="SMR" id="D1AJN4"/>
<dbReference type="PDBsum" id="4M1A"/>
<keyword evidence="2" id="KW-1185">Reference proteome</keyword>
<dbReference type="KEGG" id="str:Sterm_0053"/>
<sequence>MPHIRVRGAEKEKVRDFTAGLADELGIIAECPADWFTFEYVETTFFFDGKEDDGLVFIEVLWFDRDSEARDKIAALFTERWKKITDKIVTIVFNPLIENMYYEDGVHF</sequence>
<dbReference type="InterPro" id="IPR015017">
    <property type="entry name" value="DUF1904"/>
</dbReference>
<dbReference type="HOGENOM" id="CLU_168247_0_0_0"/>
<reference evidence="3" key="3">
    <citation type="submission" date="2013-08" db="PDB data bank">
        <title>Crystal structure of a Domain of unknown function (DUF1904) from Sebaldellatermitidis ATCC 33386.</title>
        <authorList>
            <person name="Kumaran D."/>
            <person name="Almo S.C."/>
            <person name="Swaminathan S."/>
        </authorList>
    </citation>
    <scope>X-RAY CRYSTALLOGRAPHY (1.90 ANGSTROMS)</scope>
</reference>
<dbReference type="PDB" id="4M1A">
    <property type="method" value="X-ray"/>
    <property type="resolution" value="1.90 A"/>
    <property type="chains" value="A/B=1-108"/>
</dbReference>
<evidence type="ECO:0000313" key="1">
    <source>
        <dbReference type="EMBL" id="ACZ06941.1"/>
    </source>
</evidence>
<evidence type="ECO:0000313" key="2">
    <source>
        <dbReference type="Proteomes" id="UP000000845"/>
    </source>
</evidence>
<dbReference type="Pfam" id="PF08921">
    <property type="entry name" value="DUF1904"/>
    <property type="match status" value="1"/>
</dbReference>